<keyword evidence="2" id="KW-1185">Reference proteome</keyword>
<gene>
    <name evidence="1" type="ORF">C4D60_Mb04t39060</name>
</gene>
<protein>
    <submittedName>
        <fullName evidence="1">Uncharacterized protein</fullName>
    </submittedName>
</protein>
<organism evidence="1 2">
    <name type="scientific">Musa balbisiana</name>
    <name type="common">Banana</name>
    <dbReference type="NCBI Taxonomy" id="52838"/>
    <lineage>
        <taxon>Eukaryota</taxon>
        <taxon>Viridiplantae</taxon>
        <taxon>Streptophyta</taxon>
        <taxon>Embryophyta</taxon>
        <taxon>Tracheophyta</taxon>
        <taxon>Spermatophyta</taxon>
        <taxon>Magnoliopsida</taxon>
        <taxon>Liliopsida</taxon>
        <taxon>Zingiberales</taxon>
        <taxon>Musaceae</taxon>
        <taxon>Musa</taxon>
    </lineage>
</organism>
<proteinExistence type="predicted"/>
<dbReference type="Proteomes" id="UP000317650">
    <property type="component" value="Chromosome 4"/>
</dbReference>
<evidence type="ECO:0000313" key="2">
    <source>
        <dbReference type="Proteomes" id="UP000317650"/>
    </source>
</evidence>
<reference evidence="1 2" key="1">
    <citation type="journal article" date="2019" name="Nat. Plants">
        <title>Genome sequencing of Musa balbisiana reveals subgenome evolution and function divergence in polyploid bananas.</title>
        <authorList>
            <person name="Yao X."/>
        </authorList>
    </citation>
    <scope>NUCLEOTIDE SEQUENCE [LARGE SCALE GENOMIC DNA]</scope>
    <source>
        <strain evidence="2">cv. DH-PKW</strain>
        <tissue evidence="1">Leaves</tissue>
    </source>
</reference>
<accession>A0A4S8KHV1</accession>
<comment type="caution">
    <text evidence="1">The sequence shown here is derived from an EMBL/GenBank/DDBJ whole genome shotgun (WGS) entry which is preliminary data.</text>
</comment>
<sequence>MRKSVHVKWDLMETISRFFDPNRIQSWISSSLQSEEGNHQFELSGRTGTWRPTLLFRIQQLLLTPIHHAVSSSSSSCTIFTLLPNVYNGLAICLWKFLLTLEHKANSLLQRCCKVKYLMFLHCVMNQKEEISIHDRDSDKPGA</sequence>
<dbReference type="EMBL" id="PYDT01000001">
    <property type="protein sequence ID" value="THU74976.1"/>
    <property type="molecule type" value="Genomic_DNA"/>
</dbReference>
<dbReference type="AlphaFoldDB" id="A0A4S8KHV1"/>
<evidence type="ECO:0000313" key="1">
    <source>
        <dbReference type="EMBL" id="THU74976.1"/>
    </source>
</evidence>
<name>A0A4S8KHV1_MUSBA</name>